<evidence type="ECO:0000313" key="2">
    <source>
        <dbReference type="Proteomes" id="UP001193389"/>
    </source>
</evidence>
<keyword evidence="2" id="KW-1185">Reference proteome</keyword>
<evidence type="ECO:0000313" key="1">
    <source>
        <dbReference type="EMBL" id="BBE20396.1"/>
    </source>
</evidence>
<dbReference type="EMBL" id="AP018694">
    <property type="protein sequence ID" value="BBE20396.1"/>
    <property type="molecule type" value="Genomic_DNA"/>
</dbReference>
<name>A0A5K7SFY9_9BACT</name>
<dbReference type="KEGG" id="anf:AQPE_4588"/>
<protein>
    <submittedName>
        <fullName evidence="1">Uncharacterized protein</fullName>
    </submittedName>
</protein>
<dbReference type="Proteomes" id="UP001193389">
    <property type="component" value="Chromosome"/>
</dbReference>
<gene>
    <name evidence="1" type="ORF">AQPE_4588</name>
</gene>
<proteinExistence type="predicted"/>
<accession>A0A5K7SFY9</accession>
<dbReference type="AlphaFoldDB" id="A0A5K7SFY9"/>
<reference evidence="1" key="1">
    <citation type="journal article" date="2020" name="Int. J. Syst. Evol. Microbiol.">
        <title>Aquipluma nitroreducens gen. nov. sp. nov., a novel facultatively anaerobic bacterium isolated from a freshwater lake.</title>
        <authorList>
            <person name="Watanabe M."/>
            <person name="Kojima H."/>
            <person name="Fukui M."/>
        </authorList>
    </citation>
    <scope>NUCLEOTIDE SEQUENCE</scope>
    <source>
        <strain evidence="1">MeG22</strain>
    </source>
</reference>
<organism evidence="1 2">
    <name type="scientific">Aquipluma nitroreducens</name>
    <dbReference type="NCBI Taxonomy" id="2010828"/>
    <lineage>
        <taxon>Bacteria</taxon>
        <taxon>Pseudomonadati</taxon>
        <taxon>Bacteroidota</taxon>
        <taxon>Bacteroidia</taxon>
        <taxon>Marinilabiliales</taxon>
        <taxon>Prolixibacteraceae</taxon>
        <taxon>Aquipluma</taxon>
    </lineage>
</organism>
<sequence>MNANYEWLDDFKSDVSDKIVDTLVAYAEKCDLKTDAEFIVHLADCIFNFDRSNEDAIILKCKAEYCLGKHSLGKLTYEKFIKEYKQLYNEEYKRSFNELIKF</sequence>